<evidence type="ECO:0000313" key="2">
    <source>
        <dbReference type="Proteomes" id="UP000249819"/>
    </source>
</evidence>
<protein>
    <recommendedName>
        <fullName evidence="3">Glycosyl transferase family 1</fullName>
    </recommendedName>
</protein>
<keyword evidence="2" id="KW-1185">Reference proteome</keyword>
<dbReference type="RefSeq" id="WP_111591446.1">
    <property type="nucleotide sequence ID" value="NZ_QLMA01000002.1"/>
</dbReference>
<name>A0A327W8U6_9BACT</name>
<reference evidence="1 2" key="1">
    <citation type="submission" date="2018-06" db="EMBL/GenBank/DDBJ databases">
        <title>Genomic Encyclopedia of Archaeal and Bacterial Type Strains, Phase II (KMG-II): from individual species to whole genera.</title>
        <authorList>
            <person name="Goeker M."/>
        </authorList>
    </citation>
    <scope>NUCLEOTIDE SEQUENCE [LARGE SCALE GENOMIC DNA]</scope>
    <source>
        <strain evidence="1 2">DSM 29821</strain>
    </source>
</reference>
<dbReference type="EMBL" id="QLMA01000002">
    <property type="protein sequence ID" value="RAJ85813.1"/>
    <property type="molecule type" value="Genomic_DNA"/>
</dbReference>
<dbReference type="OrthoDB" id="3251881at2"/>
<comment type="caution">
    <text evidence="1">The sequence shown here is derived from an EMBL/GenBank/DDBJ whole genome shotgun (WGS) entry which is preliminary data.</text>
</comment>
<proteinExistence type="predicted"/>
<evidence type="ECO:0000313" key="1">
    <source>
        <dbReference type="EMBL" id="RAJ85813.1"/>
    </source>
</evidence>
<evidence type="ECO:0008006" key="3">
    <source>
        <dbReference type="Google" id="ProtNLM"/>
    </source>
</evidence>
<dbReference type="AlphaFoldDB" id="A0A327W8U6"/>
<dbReference type="Proteomes" id="UP000249819">
    <property type="component" value="Unassembled WGS sequence"/>
</dbReference>
<sequence>MIPYKKILFVSTVYFDYYKQIKKEIEALGIQVDFLPDNAFENTWLKQIKHRLSPGLIQKRRNRYHKEFLDLVDQNNYDCLFVIRGEDMTPEMVAEFRKKHPDATTILYEWDSLKNFNYSALANQFDKVYSFDTADCQAMGYAYQPLFALDYFYKLRENRPPTPASIDLLFVGYNHGNRLEIIRKIKQAVAGTTANIYTHLYTPKMMFWLNMLNGQRKFKSTEVSTRKIAREDFGKLLINSRLVLDVQSPTQTGLTIRTFETLAAGCHLVTTNVNIKNEPFYDEKYITVLNGTMEDTIKSVLAVQREESTFIPFADYSLSKWVLNVLK</sequence>
<organism evidence="1 2">
    <name type="scientific">Chitinophaga dinghuensis</name>
    <dbReference type="NCBI Taxonomy" id="1539050"/>
    <lineage>
        <taxon>Bacteria</taxon>
        <taxon>Pseudomonadati</taxon>
        <taxon>Bacteroidota</taxon>
        <taxon>Chitinophagia</taxon>
        <taxon>Chitinophagales</taxon>
        <taxon>Chitinophagaceae</taxon>
        <taxon>Chitinophaga</taxon>
    </lineage>
</organism>
<gene>
    <name evidence="1" type="ORF">CLV59_102518</name>
</gene>
<accession>A0A327W8U6</accession>